<evidence type="ECO:0000313" key="2">
    <source>
        <dbReference type="EMBL" id="KAG8194031.1"/>
    </source>
</evidence>
<keyword evidence="3" id="KW-1185">Reference proteome</keyword>
<accession>A0AAV6VCF5</accession>
<comment type="caution">
    <text evidence="2">The sequence shown here is derived from an EMBL/GenBank/DDBJ whole genome shotgun (WGS) entry which is preliminary data.</text>
</comment>
<protein>
    <submittedName>
        <fullName evidence="2">Uncharacterized protein</fullName>
    </submittedName>
</protein>
<evidence type="ECO:0000313" key="3">
    <source>
        <dbReference type="Proteomes" id="UP000827092"/>
    </source>
</evidence>
<dbReference type="AlphaFoldDB" id="A0AAV6VCF5"/>
<dbReference type="EMBL" id="JAFNEN010000110">
    <property type="protein sequence ID" value="KAG8194031.1"/>
    <property type="molecule type" value="Genomic_DNA"/>
</dbReference>
<feature type="region of interest" description="Disordered" evidence="1">
    <location>
        <begin position="1"/>
        <end position="25"/>
    </location>
</feature>
<proteinExistence type="predicted"/>
<reference evidence="2 3" key="1">
    <citation type="journal article" date="2022" name="Nat. Ecol. Evol.">
        <title>A masculinizing supergene underlies an exaggerated male reproductive morph in a spider.</title>
        <authorList>
            <person name="Hendrickx F."/>
            <person name="De Corte Z."/>
            <person name="Sonet G."/>
            <person name="Van Belleghem S.M."/>
            <person name="Kostlbacher S."/>
            <person name="Vangestel C."/>
        </authorList>
    </citation>
    <scope>NUCLEOTIDE SEQUENCE [LARGE SCALE GENOMIC DNA]</scope>
    <source>
        <strain evidence="2">W744_W776</strain>
    </source>
</reference>
<sequence length="95" mass="10056">MSSRGGRPSRNCSEDAGGVGDRSVDRHLHPFPLARAGAAVAAGVAHSELSPTLGAEPSFARYCIHCQFFAPENAGWRKIETILQWARAPSPSPSA</sequence>
<evidence type="ECO:0000256" key="1">
    <source>
        <dbReference type="SAM" id="MobiDB-lite"/>
    </source>
</evidence>
<organism evidence="2 3">
    <name type="scientific">Oedothorax gibbosus</name>
    <dbReference type="NCBI Taxonomy" id="931172"/>
    <lineage>
        <taxon>Eukaryota</taxon>
        <taxon>Metazoa</taxon>
        <taxon>Ecdysozoa</taxon>
        <taxon>Arthropoda</taxon>
        <taxon>Chelicerata</taxon>
        <taxon>Arachnida</taxon>
        <taxon>Araneae</taxon>
        <taxon>Araneomorphae</taxon>
        <taxon>Entelegynae</taxon>
        <taxon>Araneoidea</taxon>
        <taxon>Linyphiidae</taxon>
        <taxon>Erigoninae</taxon>
        <taxon>Oedothorax</taxon>
    </lineage>
</organism>
<dbReference type="Proteomes" id="UP000827092">
    <property type="component" value="Unassembled WGS sequence"/>
</dbReference>
<name>A0AAV6VCF5_9ARAC</name>
<gene>
    <name evidence="2" type="ORF">JTE90_028375</name>
</gene>